<keyword evidence="2" id="KW-1003">Cell membrane</keyword>
<dbReference type="PANTHER" id="PTHR30572:SF4">
    <property type="entry name" value="ABC TRANSPORTER PERMEASE YTRF"/>
    <property type="match status" value="1"/>
</dbReference>
<dbReference type="Pfam" id="PF12704">
    <property type="entry name" value="MacB_PCD"/>
    <property type="match status" value="1"/>
</dbReference>
<feature type="domain" description="MacB-like periplasmic core" evidence="9">
    <location>
        <begin position="21"/>
        <end position="216"/>
    </location>
</feature>
<evidence type="ECO:0000256" key="2">
    <source>
        <dbReference type="ARBA" id="ARBA00022475"/>
    </source>
</evidence>
<feature type="domain" description="ABC3 transporter permease C-terminal" evidence="8">
    <location>
        <begin position="260"/>
        <end position="383"/>
    </location>
</feature>
<evidence type="ECO:0000256" key="4">
    <source>
        <dbReference type="ARBA" id="ARBA00022989"/>
    </source>
</evidence>
<evidence type="ECO:0000313" key="11">
    <source>
        <dbReference type="Proteomes" id="UP000824056"/>
    </source>
</evidence>
<evidence type="ECO:0000256" key="5">
    <source>
        <dbReference type="ARBA" id="ARBA00023136"/>
    </source>
</evidence>
<keyword evidence="3 7" id="KW-0812">Transmembrane</keyword>
<feature type="transmembrane region" description="Helical" evidence="7">
    <location>
        <begin position="424"/>
        <end position="445"/>
    </location>
</feature>
<gene>
    <name evidence="10" type="ORF">H9809_00205</name>
</gene>
<proteinExistence type="inferred from homology"/>
<accession>A0A9D2JRX6</accession>
<dbReference type="EMBL" id="DXBG01000006">
    <property type="protein sequence ID" value="HIZ64327.1"/>
    <property type="molecule type" value="Genomic_DNA"/>
</dbReference>
<evidence type="ECO:0000259" key="9">
    <source>
        <dbReference type="Pfam" id="PF12704"/>
    </source>
</evidence>
<reference evidence="10" key="2">
    <citation type="submission" date="2021-04" db="EMBL/GenBank/DDBJ databases">
        <authorList>
            <person name="Gilroy R."/>
        </authorList>
    </citation>
    <scope>NUCLEOTIDE SEQUENCE</scope>
    <source>
        <strain evidence="10">1068</strain>
    </source>
</reference>
<evidence type="ECO:0000313" key="10">
    <source>
        <dbReference type="EMBL" id="HIZ64327.1"/>
    </source>
</evidence>
<evidence type="ECO:0000256" key="1">
    <source>
        <dbReference type="ARBA" id="ARBA00004651"/>
    </source>
</evidence>
<evidence type="ECO:0000256" key="6">
    <source>
        <dbReference type="ARBA" id="ARBA00038076"/>
    </source>
</evidence>
<feature type="transmembrane region" description="Helical" evidence="7">
    <location>
        <begin position="351"/>
        <end position="371"/>
    </location>
</feature>
<sequence>MKSYLSLIPISAKVRRRQNRITILCILISVLLVTTVFSMADMMIRTEATALREKHGNWHIEIQNLSSSVGEEIRRESWVSAVGWSETFNRDGDQPFYIGEKKAVLQGTDEAYMTQLTSSLEEGNFPSQDNQVILSSNAKEAIHAKLGDEVTLHTPAGDKIFTVCGFGSDDKAYYQGQLFLIGVYMDQTAFTGLMEENGIVSNPACYVRFQETAKAGIAISKLQEKYQLPEDSISENTAVMGISGQSSLESMKNIYTIAFVLFALVLLAGILMISGSLNSTVTQRTAFFGMLRCIGASRRQIIRFVRIEALNWCKTAVPGGLFLGTLITWGLCLLLHYGIGGEFATTPVFRLSPVGLVSGTLVGIVTVFLAAQSPARHAARVSPMAAVSGHTEKEPSKKRPSKLGSGKIDWILGFYHASASKKNWFLMAASYALSIILFFCFSVGLDFARELLPSLRSWQPDITFNGYANARILDRSLIDEIQAIPGVTHVFGIPYINQVPVDSSRPEISSVSLASYSDYLLNCSESSVVQGDISAIYKDTHKVMTIQNKDNPLKLGDTLEIAGKEVQIACVLSDGLFSSESIVICSQKTFQQLMGQQDYSLIGVQLEKNAPDTTTERLSSLVSQDVIYSDMRESNRQDRATYWATRIIGYSFLAIIAMITAFHIINSISMSVTAHTKQYGTMRAVGMEGRQLTRMITAEAFTYAFSGLLAGCSVGLPLSRLLYLRLITRYFGTAWHLPVDILCIIFLFVFASAAAAVREPSKRICRMAITETIKSL</sequence>
<dbReference type="Pfam" id="PF02687">
    <property type="entry name" value="FtsX"/>
    <property type="match status" value="2"/>
</dbReference>
<comment type="subcellular location">
    <subcellularLocation>
        <location evidence="1">Cell membrane</location>
        <topology evidence="1">Multi-pass membrane protein</topology>
    </subcellularLocation>
</comment>
<dbReference type="InterPro" id="IPR025857">
    <property type="entry name" value="MacB_PCD"/>
</dbReference>
<feature type="transmembrane region" description="Helical" evidence="7">
    <location>
        <begin position="643"/>
        <end position="665"/>
    </location>
</feature>
<dbReference type="AlphaFoldDB" id="A0A9D2JRX6"/>
<dbReference type="InterPro" id="IPR050250">
    <property type="entry name" value="Macrolide_Exporter_MacB"/>
</dbReference>
<name>A0A9D2JRX6_9FIRM</name>
<evidence type="ECO:0000256" key="3">
    <source>
        <dbReference type="ARBA" id="ARBA00022692"/>
    </source>
</evidence>
<dbReference type="Proteomes" id="UP000824056">
    <property type="component" value="Unassembled WGS sequence"/>
</dbReference>
<keyword evidence="5 7" id="KW-0472">Membrane</keyword>
<dbReference type="PANTHER" id="PTHR30572">
    <property type="entry name" value="MEMBRANE COMPONENT OF TRANSPORTER-RELATED"/>
    <property type="match status" value="1"/>
</dbReference>
<comment type="caution">
    <text evidence="10">The sequence shown here is derived from an EMBL/GenBank/DDBJ whole genome shotgun (WGS) entry which is preliminary data.</text>
</comment>
<dbReference type="InterPro" id="IPR003838">
    <property type="entry name" value="ABC3_permease_C"/>
</dbReference>
<feature type="domain" description="ABC3 transporter permease C-terminal" evidence="8">
    <location>
        <begin position="651"/>
        <end position="767"/>
    </location>
</feature>
<keyword evidence="4 7" id="KW-1133">Transmembrane helix</keyword>
<feature type="transmembrane region" description="Helical" evidence="7">
    <location>
        <begin position="735"/>
        <end position="757"/>
    </location>
</feature>
<feature type="transmembrane region" description="Helical" evidence="7">
    <location>
        <begin position="254"/>
        <end position="274"/>
    </location>
</feature>
<feature type="transmembrane region" description="Helical" evidence="7">
    <location>
        <begin position="700"/>
        <end position="723"/>
    </location>
</feature>
<comment type="similarity">
    <text evidence="6">Belongs to the ABC-4 integral membrane protein family.</text>
</comment>
<dbReference type="GO" id="GO:0005886">
    <property type="term" value="C:plasma membrane"/>
    <property type="evidence" value="ECO:0007669"/>
    <property type="project" value="UniProtKB-SubCell"/>
</dbReference>
<reference evidence="10" key="1">
    <citation type="journal article" date="2021" name="PeerJ">
        <title>Extensive microbial diversity within the chicken gut microbiome revealed by metagenomics and culture.</title>
        <authorList>
            <person name="Gilroy R."/>
            <person name="Ravi A."/>
            <person name="Getino M."/>
            <person name="Pursley I."/>
            <person name="Horton D.L."/>
            <person name="Alikhan N.F."/>
            <person name="Baker D."/>
            <person name="Gharbi K."/>
            <person name="Hall N."/>
            <person name="Watson M."/>
            <person name="Adriaenssens E.M."/>
            <person name="Foster-Nyarko E."/>
            <person name="Jarju S."/>
            <person name="Secka A."/>
            <person name="Antonio M."/>
            <person name="Oren A."/>
            <person name="Chaudhuri R.R."/>
            <person name="La Ragione R."/>
            <person name="Hildebrand F."/>
            <person name="Pallen M.J."/>
        </authorList>
    </citation>
    <scope>NUCLEOTIDE SEQUENCE</scope>
    <source>
        <strain evidence="10">1068</strain>
    </source>
</reference>
<evidence type="ECO:0000256" key="7">
    <source>
        <dbReference type="SAM" id="Phobius"/>
    </source>
</evidence>
<feature type="transmembrane region" description="Helical" evidence="7">
    <location>
        <begin position="21"/>
        <end position="40"/>
    </location>
</feature>
<organism evidence="10 11">
    <name type="scientific">Candidatus Blautia pullicola</name>
    <dbReference type="NCBI Taxonomy" id="2838498"/>
    <lineage>
        <taxon>Bacteria</taxon>
        <taxon>Bacillati</taxon>
        <taxon>Bacillota</taxon>
        <taxon>Clostridia</taxon>
        <taxon>Lachnospirales</taxon>
        <taxon>Lachnospiraceae</taxon>
        <taxon>Blautia</taxon>
    </lineage>
</organism>
<protein>
    <submittedName>
        <fullName evidence="10">ABC transporter permease</fullName>
    </submittedName>
</protein>
<dbReference type="GO" id="GO:0022857">
    <property type="term" value="F:transmembrane transporter activity"/>
    <property type="evidence" value="ECO:0007669"/>
    <property type="project" value="TreeGrafter"/>
</dbReference>
<feature type="transmembrane region" description="Helical" evidence="7">
    <location>
        <begin position="316"/>
        <end position="339"/>
    </location>
</feature>
<evidence type="ECO:0000259" key="8">
    <source>
        <dbReference type="Pfam" id="PF02687"/>
    </source>
</evidence>